<dbReference type="PANTHER" id="PTHR33744:SF1">
    <property type="entry name" value="DNA-BINDING TRANSCRIPTIONAL ACTIVATOR ADER"/>
    <property type="match status" value="1"/>
</dbReference>
<dbReference type="InterPro" id="IPR025736">
    <property type="entry name" value="PucR_C-HTH_dom"/>
</dbReference>
<feature type="domain" description="PucR C-terminal helix-turn-helix" evidence="2">
    <location>
        <begin position="428"/>
        <end position="486"/>
    </location>
</feature>
<name>A0ABY3X8Q2_9GAMM</name>
<evidence type="ECO:0000313" key="3">
    <source>
        <dbReference type="EMBL" id="UNM96378.1"/>
    </source>
</evidence>
<dbReference type="InterPro" id="IPR012914">
    <property type="entry name" value="PucR_dom"/>
</dbReference>
<organism evidence="3 4">
    <name type="scientific">Ignatzschineria rhizosphaerae</name>
    <dbReference type="NCBI Taxonomy" id="2923279"/>
    <lineage>
        <taxon>Bacteria</taxon>
        <taxon>Pseudomonadati</taxon>
        <taxon>Pseudomonadota</taxon>
        <taxon>Gammaproteobacteria</taxon>
        <taxon>Cardiobacteriales</taxon>
        <taxon>Ignatzschineriaceae</taxon>
        <taxon>Ignatzschineria</taxon>
    </lineage>
</organism>
<dbReference type="Pfam" id="PF07905">
    <property type="entry name" value="PucR"/>
    <property type="match status" value="1"/>
</dbReference>
<evidence type="ECO:0000259" key="1">
    <source>
        <dbReference type="Pfam" id="PF07905"/>
    </source>
</evidence>
<reference evidence="3 4" key="1">
    <citation type="submission" date="2022-03" db="EMBL/GenBank/DDBJ databases">
        <title>Ignatzschineria rhizosphaerae HR5S32.</title>
        <authorList>
            <person name="Sun J.Q."/>
            <person name="Feng J.Y."/>
        </authorList>
    </citation>
    <scope>NUCLEOTIDE SEQUENCE [LARGE SCALE GENOMIC DNA]</scope>
    <source>
        <strain evidence="3 4">HR5S32</strain>
    </source>
</reference>
<dbReference type="Gene3D" id="1.10.10.2840">
    <property type="entry name" value="PucR C-terminal helix-turn-helix domain"/>
    <property type="match status" value="1"/>
</dbReference>
<dbReference type="Proteomes" id="UP000829542">
    <property type="component" value="Chromosome"/>
</dbReference>
<dbReference type="InterPro" id="IPR051448">
    <property type="entry name" value="CdaR-like_regulators"/>
</dbReference>
<keyword evidence="4" id="KW-1185">Reference proteome</keyword>
<dbReference type="InterPro" id="IPR042070">
    <property type="entry name" value="PucR_C-HTH_sf"/>
</dbReference>
<evidence type="ECO:0000313" key="4">
    <source>
        <dbReference type="Proteomes" id="UP000829542"/>
    </source>
</evidence>
<dbReference type="PANTHER" id="PTHR33744">
    <property type="entry name" value="CARBOHYDRATE DIACID REGULATOR"/>
    <property type="match status" value="1"/>
</dbReference>
<dbReference type="RefSeq" id="WP_242149850.1">
    <property type="nucleotide sequence ID" value="NZ_CP093379.1"/>
</dbReference>
<dbReference type="EMBL" id="CP093379">
    <property type="protein sequence ID" value="UNM96378.1"/>
    <property type="molecule type" value="Genomic_DNA"/>
</dbReference>
<protein>
    <submittedName>
        <fullName evidence="3">PucR family transcriptional regulator ligand-binding domain-containing protein</fullName>
    </submittedName>
</protein>
<accession>A0ABY3X8Q2</accession>
<dbReference type="Pfam" id="PF13556">
    <property type="entry name" value="HTH_30"/>
    <property type="match status" value="1"/>
</dbReference>
<feature type="domain" description="Purine catabolism PurC-like" evidence="1">
    <location>
        <begin position="10"/>
        <end position="125"/>
    </location>
</feature>
<evidence type="ECO:0000259" key="2">
    <source>
        <dbReference type="Pfam" id="PF13556"/>
    </source>
</evidence>
<sequence length="496" mass="56878">MTNLLSIKTILDTPSLKTKIISGKASIHNPVQWAHVCELKDPTLWLSKNDLLMTTGIGIPISEKEQRAYIQKLSKAQLSGIMIGENMEAPEDISTLCDEAEKLQFPVLITQYGVPFAAVTKLIIDANNLIHIQRNNLITTLYEYARTELHQRDLIKFIKGLEDLIQISIYLIDQASHENWHVDLPQIPLQFNTALQSLLSHSQTIPSLIKKIELDPEKILYNFPLNTHDCELVIISPYLDYALLHHIGALISLVLEKNSSRYYRELRNNADFIEDIIHQRISDFTINKRLKEHGMNFSEMRALHLSLKPQTDYEQILFRKKIMALFHTNKEKKHAIALINESDIPQILPLFTAIGISNIVNTPNKIIAGLQEAKLALEKTTPQNPTLYYADLTDSHSLLPNNIQELQNLFEMTLGKLREQDSTRGTKYLQTLTIFLKNDKAWETSAKQLHIHRQTLIYRIQKIEELLNRDINSTNDCAEIWFALKAANILEITSLE</sequence>
<proteinExistence type="predicted"/>
<gene>
    <name evidence="3" type="ORF">MMG00_00385</name>
</gene>